<dbReference type="EMBL" id="GU723494">
    <property type="protein sequence ID" value="ADG64740.1"/>
    <property type="molecule type" value="Genomic_RNA"/>
</dbReference>
<protein>
    <submittedName>
        <fullName evidence="2">Klus pretoxin</fullName>
    </submittedName>
</protein>
<feature type="domain" description="Secreted protein CSS2 C-terminal" evidence="1">
    <location>
        <begin position="93"/>
        <end position="209"/>
    </location>
</feature>
<proteinExistence type="predicted"/>
<gene>
    <name evidence="2" type="primary">Mlus-4</name>
</gene>
<dbReference type="InterPro" id="IPR046624">
    <property type="entry name" value="CSS2_C"/>
</dbReference>
<sequence>MHLKSSGLCLLYLLTTVLSLAAATIVPPTVDNHTVTIIDSNGTVLPVIAARLNLDYFEEQNTSIIKRDATVDDWLTEVVVLPLADAQQVDPNTNLAKRTNVEGALYWLVGSGQCVYEYWDIADGVWQAGWDIYRATSTDNCQVIMGHKNSFYYKYYADDGKCSSTVKQKTIAGALQAAVRQLEGNQLCNNYLFHVDHHGTWHGDVIIGASISAWFTNAKWSDYKGWVDAGCSQLQSPYTCSS</sequence>
<dbReference type="Pfam" id="PF20521">
    <property type="entry name" value="DUF6736"/>
    <property type="match status" value="1"/>
</dbReference>
<evidence type="ECO:0000313" key="2">
    <source>
        <dbReference type="EMBL" id="ADG64740.1"/>
    </source>
</evidence>
<evidence type="ECO:0000259" key="1">
    <source>
        <dbReference type="Pfam" id="PF20521"/>
    </source>
</evidence>
<reference evidence="2" key="1">
    <citation type="journal article" date="2011" name="Appl. Environ. Microbiol.">
        <title>A New Wine Saccharomyces cerevisiae Killer Toxin (Klus), Encoded by a Double-Stranded RNA Virus, with Broad Antifungal Activity Is Evolutionarily Related to a Chromosomal Host Gene.</title>
        <authorList>
            <person name="Rodriguez-Cousino N."/>
            <person name="Maqueda M."/>
            <person name="Ambrona J."/>
            <person name="Zamora E."/>
            <person name="Esteban R."/>
            <person name="Ramirez M."/>
        </authorList>
    </citation>
    <scope>NUCLEOTIDE SEQUENCE</scope>
</reference>
<name>D6NTN8_9VIRU</name>
<organism evidence="2">
    <name type="scientific">Saccharomyces cerevisiae killer virus Mlus</name>
    <dbReference type="NCBI Taxonomy" id="763863"/>
    <lineage>
        <taxon>Viruses</taxon>
        <taxon>Riboviria</taxon>
        <taxon>dsRNA viruses</taxon>
    </lineage>
</organism>
<accession>D6NTN8</accession>